<dbReference type="EMBL" id="CP030118">
    <property type="protein sequence ID" value="QDL10863.1"/>
    <property type="molecule type" value="Genomic_DNA"/>
</dbReference>
<evidence type="ECO:0000313" key="1">
    <source>
        <dbReference type="EMBL" id="QDL10863.1"/>
    </source>
</evidence>
<organism evidence="1 2">
    <name type="scientific">Brasilonema sennae CENA114</name>
    <dbReference type="NCBI Taxonomy" id="415709"/>
    <lineage>
        <taxon>Bacteria</taxon>
        <taxon>Bacillati</taxon>
        <taxon>Cyanobacteriota</taxon>
        <taxon>Cyanophyceae</taxon>
        <taxon>Nostocales</taxon>
        <taxon>Scytonemataceae</taxon>
        <taxon>Brasilonema</taxon>
        <taxon>Bromeliae group (in: Brasilonema)</taxon>
    </lineage>
</organism>
<proteinExistence type="predicted"/>
<gene>
    <name evidence="1" type="ORF">DP114_25795</name>
</gene>
<name>A0A856MHY9_9CYAN</name>
<evidence type="ECO:0000313" key="2">
    <source>
        <dbReference type="Proteomes" id="UP000503129"/>
    </source>
</evidence>
<dbReference type="AlphaFoldDB" id="A0A856MHY9"/>
<reference evidence="1 2" key="1">
    <citation type="submission" date="2018-06" db="EMBL/GenBank/DDBJ databases">
        <title>Comparative genomics of Brasilonema spp. strains.</title>
        <authorList>
            <person name="Alvarenga D.O."/>
            <person name="Fiore M.F."/>
            <person name="Varani A.M."/>
        </authorList>
    </citation>
    <scope>NUCLEOTIDE SEQUENCE [LARGE SCALE GENOMIC DNA]</scope>
    <source>
        <strain evidence="1 2">CENA114</strain>
    </source>
</reference>
<accession>A0A856MHY9</accession>
<keyword evidence="2" id="KW-1185">Reference proteome</keyword>
<dbReference type="KEGG" id="bsen:DP114_25795"/>
<evidence type="ECO:0008006" key="3">
    <source>
        <dbReference type="Google" id="ProtNLM"/>
    </source>
</evidence>
<sequence>MENQDEPTCLLLQELRQILDGSPEDIQLYQLISEFCQQKAGSFQRRKAFIPLLKRLQQLRGLAKPRRGYEHERYPDVLHDILIQVRDRLCTEFNPVLPTLTGSLTLWINKKLGLQYKVIELFSPQTKREISIDNLINTEQGGETFNEIVSDRAIDGTIRLSGILRVIEEENREKSHELDRKLRDYLEQDPQGKLQNCHPDCIDFCNCQELIKRRFLKDPPDKWHEIAKDLNIPSGTVTSHWHRRCKPLIREITKNLGYLREEEP</sequence>
<dbReference type="RefSeq" id="WP_169267000.1">
    <property type="nucleotide sequence ID" value="NZ_CAWOXK010000001.1"/>
</dbReference>
<protein>
    <recommendedName>
        <fullName evidence="3">Sigma-70 family RNA polymerase sigma factor</fullName>
    </recommendedName>
</protein>
<dbReference type="Proteomes" id="UP000503129">
    <property type="component" value="Chromosome"/>
</dbReference>